<feature type="domain" description="F-box/LRR-repeat protein 15/At3g58940/PEG3-like LRR" evidence="2">
    <location>
        <begin position="181"/>
        <end position="267"/>
    </location>
</feature>
<protein>
    <recommendedName>
        <fullName evidence="2">F-box/LRR-repeat protein 15/At3g58940/PEG3-like LRR domain-containing protein</fullName>
    </recommendedName>
</protein>
<evidence type="ECO:0000313" key="3">
    <source>
        <dbReference type="EMBL" id="GJM94080.1"/>
    </source>
</evidence>
<dbReference type="EMBL" id="BQKI01000004">
    <property type="protein sequence ID" value="GJM94080.1"/>
    <property type="molecule type" value="Genomic_DNA"/>
</dbReference>
<evidence type="ECO:0000256" key="1">
    <source>
        <dbReference type="SAM" id="MobiDB-lite"/>
    </source>
</evidence>
<evidence type="ECO:0000313" key="4">
    <source>
        <dbReference type="Proteomes" id="UP001054889"/>
    </source>
</evidence>
<name>A0AAV5C7F4_ELECO</name>
<dbReference type="Pfam" id="PF24758">
    <property type="entry name" value="LRR_At5g56370"/>
    <property type="match status" value="1"/>
</dbReference>
<gene>
    <name evidence="3" type="primary">ga10694</name>
    <name evidence="3" type="ORF">PR202_ga10694</name>
</gene>
<proteinExistence type="predicted"/>
<dbReference type="InterPro" id="IPR032675">
    <property type="entry name" value="LRR_dom_sf"/>
</dbReference>
<keyword evidence="4" id="KW-1185">Reference proteome</keyword>
<reference evidence="3" key="2">
    <citation type="submission" date="2021-12" db="EMBL/GenBank/DDBJ databases">
        <title>Resequencing data analysis of finger millet.</title>
        <authorList>
            <person name="Hatakeyama M."/>
            <person name="Aluri S."/>
            <person name="Balachadran M.T."/>
            <person name="Sivarajan S.R."/>
            <person name="Poveda L."/>
            <person name="Shimizu-Inatsugi R."/>
            <person name="Schlapbach R."/>
            <person name="Sreeman S.M."/>
            <person name="Shimizu K.K."/>
        </authorList>
    </citation>
    <scope>NUCLEOTIDE SEQUENCE</scope>
</reference>
<feature type="compositionally biased region" description="Basic residues" evidence="1">
    <location>
        <begin position="117"/>
        <end position="128"/>
    </location>
</feature>
<evidence type="ECO:0000259" key="2">
    <source>
        <dbReference type="Pfam" id="PF24758"/>
    </source>
</evidence>
<comment type="caution">
    <text evidence="3">The sequence shown here is derived from an EMBL/GenBank/DDBJ whole genome shotgun (WGS) entry which is preliminary data.</text>
</comment>
<dbReference type="Gene3D" id="3.80.10.10">
    <property type="entry name" value="Ribonuclease Inhibitor"/>
    <property type="match status" value="1"/>
</dbReference>
<dbReference type="InterPro" id="IPR055411">
    <property type="entry name" value="LRR_FXL15/At3g58940/PEG3-like"/>
</dbReference>
<reference evidence="3" key="1">
    <citation type="journal article" date="2018" name="DNA Res.">
        <title>Multiple hybrid de novo genome assembly of finger millet, an orphan allotetraploid crop.</title>
        <authorList>
            <person name="Hatakeyama M."/>
            <person name="Aluri S."/>
            <person name="Balachadran M.T."/>
            <person name="Sivarajan S.R."/>
            <person name="Patrignani A."/>
            <person name="Gruter S."/>
            <person name="Poveda L."/>
            <person name="Shimizu-Inatsugi R."/>
            <person name="Baeten J."/>
            <person name="Francoijs K.J."/>
            <person name="Nataraja K.N."/>
            <person name="Reddy Y.A.N."/>
            <person name="Phadnis S."/>
            <person name="Ravikumar R.L."/>
            <person name="Schlapbach R."/>
            <person name="Sreeman S.M."/>
            <person name="Shimizu K.K."/>
        </authorList>
    </citation>
    <scope>NUCLEOTIDE SEQUENCE</scope>
</reference>
<dbReference type="SUPFAM" id="SSF52047">
    <property type="entry name" value="RNI-like"/>
    <property type="match status" value="1"/>
</dbReference>
<accession>A0AAV5C7F4</accession>
<feature type="compositionally biased region" description="Basic and acidic residues" evidence="1">
    <location>
        <begin position="129"/>
        <end position="145"/>
    </location>
</feature>
<dbReference type="InterPro" id="IPR036047">
    <property type="entry name" value="F-box-like_dom_sf"/>
</dbReference>
<dbReference type="PANTHER" id="PTHR35545">
    <property type="entry name" value="F-BOX DOMAIN-CONTAINING PROTEIN"/>
    <property type="match status" value="1"/>
</dbReference>
<organism evidence="3 4">
    <name type="scientific">Eleusine coracana subsp. coracana</name>
    <dbReference type="NCBI Taxonomy" id="191504"/>
    <lineage>
        <taxon>Eukaryota</taxon>
        <taxon>Viridiplantae</taxon>
        <taxon>Streptophyta</taxon>
        <taxon>Embryophyta</taxon>
        <taxon>Tracheophyta</taxon>
        <taxon>Spermatophyta</taxon>
        <taxon>Magnoliopsida</taxon>
        <taxon>Liliopsida</taxon>
        <taxon>Poales</taxon>
        <taxon>Poaceae</taxon>
        <taxon>PACMAD clade</taxon>
        <taxon>Chloridoideae</taxon>
        <taxon>Cynodonteae</taxon>
        <taxon>Eleusininae</taxon>
        <taxon>Eleusine</taxon>
    </lineage>
</organism>
<dbReference type="Proteomes" id="UP001054889">
    <property type="component" value="Unassembled WGS sequence"/>
</dbReference>
<sequence>MDLPPCTDRLSALPDDILVSILEKLGRARETVGACVLSRRWAKLPLQLPAPEISITEFLPGGTRLHEVRAGQLGRAMESFRGAVSSFLSVAETTATTRCLRLDFLLADGCTSILQRRRRRKQAHRQRPALRDQDDRARDGLRRGPDAPVRATLPRIHGRFVPRHVPPAHEAGAEQPLDRQLLLSACPRLERLELRHCYRLREELAVDAPAALRELVLYMCFYTRVVLRSAPNLTRLVCDMWMAVGAPLSLLGVPRLEALSLANPKAPVAKEFRMSELLTNVTSLRHLSLDFEGQEVWIQPEPPRSLRAAFCKLSVLSVGGINVQRHLSWTMFFLKPRHSFGNFASRSRSISAIQRTITRKRNTSRPSAGNSQISATLIWRICRVNISKER</sequence>
<dbReference type="AlphaFoldDB" id="A0AAV5C7F4"/>
<dbReference type="SUPFAM" id="SSF81383">
    <property type="entry name" value="F-box domain"/>
    <property type="match status" value="1"/>
</dbReference>
<feature type="region of interest" description="Disordered" evidence="1">
    <location>
        <begin position="117"/>
        <end position="149"/>
    </location>
</feature>
<dbReference type="PANTHER" id="PTHR35545:SF33">
    <property type="entry name" value="FBD DOMAIN-CONTAINING PROTEIN"/>
    <property type="match status" value="1"/>
</dbReference>